<dbReference type="Proteomes" id="UP000682358">
    <property type="component" value="Chromosome"/>
</dbReference>
<dbReference type="GO" id="GO:0032259">
    <property type="term" value="P:methylation"/>
    <property type="evidence" value="ECO:0007669"/>
    <property type="project" value="UniProtKB-KW"/>
</dbReference>
<dbReference type="InterPro" id="IPR029063">
    <property type="entry name" value="SAM-dependent_MTases_sf"/>
</dbReference>
<reference evidence="5" key="3">
    <citation type="submission" date="2021-06" db="EMBL/GenBank/DDBJ databases">
        <title>Emergence of genetically related NDM-1-producing Providencia rettgeri strains in Argentina.</title>
        <authorList>
            <person name="Pasteran F."/>
            <person name="Meo A."/>
            <person name="Gomez S."/>
            <person name="Derdoy L."/>
            <person name="Albronoz E."/>
            <person name="Faccone D."/>
            <person name="Guerriero L."/>
            <person name="Archuby D."/>
            <person name="Tarzia A."/>
            <person name="Lopez M."/>
            <person name="Corso A."/>
        </authorList>
    </citation>
    <scope>NUCLEOTIDE SEQUENCE</scope>
    <source>
        <strain evidence="5">PreM15628</strain>
    </source>
</reference>
<dbReference type="GeneID" id="92273544"/>
<sequence>MKPARIDKKIQMPVSWSDIPFGEQYRQAIENQLSPWWPKIFGFHLLKLGHLSTEIQTEGCLISHQFNVGTGDPRFNLVAKPEALPLTQKSIDACLMTHCLAYSHDPHWLLREVDRVLIDDGWLIISGFNPFSLLGMAKLVPVLRKRQPYCSRFFPSVRVFDWLSLLNYEVLYHRNCQIIPWLGANRRVNKSCGGVGVLSVIVARKRTYPLTPTPLKFKQPKVKIGTALGTAKEISKSMKVNDPS</sequence>
<evidence type="ECO:0000313" key="5">
    <source>
        <dbReference type="EMBL" id="QWQ21484.1"/>
    </source>
</evidence>
<evidence type="ECO:0000313" key="6">
    <source>
        <dbReference type="Proteomes" id="UP000216001"/>
    </source>
</evidence>
<keyword evidence="4" id="KW-0808">Transferase</keyword>
<accession>A0A264VQL3</accession>
<keyword evidence="4" id="KW-0489">Methyltransferase</keyword>
<evidence type="ECO:0000313" key="2">
    <source>
        <dbReference type="EMBL" id="CAB5687111.1"/>
    </source>
</evidence>
<dbReference type="STRING" id="587.RB151_007760"/>
<dbReference type="InterPro" id="IPR013216">
    <property type="entry name" value="Methyltransf_11"/>
</dbReference>
<dbReference type="Pfam" id="PF08241">
    <property type="entry name" value="Methyltransf_11"/>
    <property type="match status" value="1"/>
</dbReference>
<dbReference type="Proteomes" id="UP001155882">
    <property type="component" value="Unassembled WGS sequence"/>
</dbReference>
<dbReference type="RefSeq" id="WP_094962149.1">
    <property type="nucleotide sequence ID" value="NZ_ABDWLN020000017.1"/>
</dbReference>
<gene>
    <name evidence="4" type="ORF">CHI95_15815</name>
    <name evidence="2" type="ORF">GHA_01651</name>
    <name evidence="5" type="ORF">KOF27_03755</name>
    <name evidence="3" type="ORF">KYI77_03300</name>
</gene>
<dbReference type="PANTHER" id="PTHR43036">
    <property type="entry name" value="OSJNBB0011N17.9 PROTEIN"/>
    <property type="match status" value="1"/>
</dbReference>
<evidence type="ECO:0000259" key="1">
    <source>
        <dbReference type="Pfam" id="PF08241"/>
    </source>
</evidence>
<dbReference type="Proteomes" id="UP000834611">
    <property type="component" value="Unassembled WGS sequence"/>
</dbReference>
<feature type="domain" description="Methyltransferase type 11" evidence="1">
    <location>
        <begin position="77"/>
        <end position="125"/>
    </location>
</feature>
<dbReference type="EMBL" id="CAHPSF010000003">
    <property type="protein sequence ID" value="CAB5687111.1"/>
    <property type="molecule type" value="Genomic_DNA"/>
</dbReference>
<reference evidence="3" key="4">
    <citation type="submission" date="2021-07" db="EMBL/GenBank/DDBJ databases">
        <authorList>
            <person name="Stanton E."/>
        </authorList>
    </citation>
    <scope>NUCLEOTIDE SEQUENCE</scope>
    <source>
        <strain evidence="3">2021EL-01139</strain>
    </source>
</reference>
<protein>
    <submittedName>
        <fullName evidence="3 4">SAM-dependent methyltransferase</fullName>
    </submittedName>
    <submittedName>
        <fullName evidence="2 5">Methyltransferase domain</fullName>
    </submittedName>
</protein>
<proteinExistence type="predicted"/>
<dbReference type="Proteomes" id="UP000216001">
    <property type="component" value="Unassembled WGS sequence"/>
</dbReference>
<dbReference type="EMBL" id="CP076405">
    <property type="protein sequence ID" value="QWQ21484.1"/>
    <property type="molecule type" value="Genomic_DNA"/>
</dbReference>
<dbReference type="AlphaFoldDB" id="A0A264VQL3"/>
<reference evidence="2" key="2">
    <citation type="submission" date="2020-05" db="EMBL/GenBank/DDBJ databases">
        <authorList>
            <person name="Delgado-Blas J."/>
        </authorList>
    </citation>
    <scope>NUCLEOTIDE SEQUENCE</scope>
    <source>
        <strain evidence="2">BB1453</strain>
    </source>
</reference>
<dbReference type="GO" id="GO:0008757">
    <property type="term" value="F:S-adenosylmethionine-dependent methyltransferase activity"/>
    <property type="evidence" value="ECO:0007669"/>
    <property type="project" value="InterPro"/>
</dbReference>
<dbReference type="EMBL" id="NOWC01000020">
    <property type="protein sequence ID" value="OZS73589.1"/>
    <property type="molecule type" value="Genomic_DNA"/>
</dbReference>
<dbReference type="EMBL" id="JAHWLI010000006">
    <property type="protein sequence ID" value="MBW3115489.1"/>
    <property type="molecule type" value="Genomic_DNA"/>
</dbReference>
<dbReference type="PANTHER" id="PTHR43036:SF2">
    <property type="entry name" value="OS04G0481300 PROTEIN"/>
    <property type="match status" value="1"/>
</dbReference>
<dbReference type="Gene3D" id="3.40.50.150">
    <property type="entry name" value="Vaccinia Virus protein VP39"/>
    <property type="match status" value="1"/>
</dbReference>
<evidence type="ECO:0000313" key="3">
    <source>
        <dbReference type="EMBL" id="MBW3115489.1"/>
    </source>
</evidence>
<organism evidence="4 6">
    <name type="scientific">Providencia rettgeri</name>
    <dbReference type="NCBI Taxonomy" id="587"/>
    <lineage>
        <taxon>Bacteria</taxon>
        <taxon>Pseudomonadati</taxon>
        <taxon>Pseudomonadota</taxon>
        <taxon>Gammaproteobacteria</taxon>
        <taxon>Enterobacterales</taxon>
        <taxon>Morganellaceae</taxon>
        <taxon>Providencia</taxon>
    </lineage>
</organism>
<evidence type="ECO:0000313" key="4">
    <source>
        <dbReference type="EMBL" id="OZS73589.1"/>
    </source>
</evidence>
<name>A0A264VQL3_PRORE</name>
<dbReference type="SUPFAM" id="SSF53335">
    <property type="entry name" value="S-adenosyl-L-methionine-dependent methyltransferases"/>
    <property type="match status" value="1"/>
</dbReference>
<reference evidence="4 6" key="1">
    <citation type="submission" date="2017-07" db="EMBL/GenBank/DDBJ databases">
        <title>blaIMP-27 on transferable plasmids in Proteus mirabilis and Providencia rettgeri.</title>
        <authorList>
            <person name="Potter R."/>
        </authorList>
    </citation>
    <scope>NUCLEOTIDE SEQUENCE [LARGE SCALE GENOMIC DNA]</scope>
    <source>
        <strain evidence="4 6">PR1</strain>
    </source>
</reference>